<evidence type="ECO:0000313" key="3">
    <source>
        <dbReference type="EMBL" id="GLK56693.1"/>
    </source>
</evidence>
<sequence>MTARLYDGPIIDAHHHVWEPKRNDYPWLSGDLIVPHRYGDYSAIKRDYLPDDLRRDAEGVNIVATVYVEAEWSPTDPIGETTYVHQVADACGLPNAMVAQAWLDRDDVAEVLAGQAAFPLVRSVRHKPVGANSPAEVAEGRRTTMSDERWRAGYALLAANGLHFDLQTPWWNLAEAAELARDFPETTLIVNHAGVPGDRARATLDGWTEGMAALARRPNVAVKISGLCIAGRPWTAADNAEVVTTILKLFGPERTMFGSNFPVDGMLASYREIFDGFREIAAPWSAADQREMFFETAVRIYRPRLAAASPSIAKAS</sequence>
<reference evidence="4 5" key="2">
    <citation type="submission" date="2021-01" db="EMBL/GenBank/DDBJ databases">
        <title>Genomic Encyclopedia of Type Strains, Phase IV (KMG-IV): sequencing the most valuable type-strain genomes for metagenomic binning, comparative biology and taxonomic classification.</title>
        <authorList>
            <person name="Goeker M."/>
        </authorList>
    </citation>
    <scope>NUCLEOTIDE SEQUENCE [LARGE SCALE GENOMIC DNA]</scope>
    <source>
        <strain evidence="4 5">DSM 6130</strain>
    </source>
</reference>
<dbReference type="InterPro" id="IPR006680">
    <property type="entry name" value="Amidohydro-rel"/>
</dbReference>
<evidence type="ECO:0000259" key="2">
    <source>
        <dbReference type="Pfam" id="PF04909"/>
    </source>
</evidence>
<dbReference type="EMBL" id="BSFF01000003">
    <property type="protein sequence ID" value="GLK56693.1"/>
    <property type="molecule type" value="Genomic_DNA"/>
</dbReference>
<evidence type="ECO:0000313" key="5">
    <source>
        <dbReference type="Proteomes" id="UP000758856"/>
    </source>
</evidence>
<dbReference type="InterPro" id="IPR052350">
    <property type="entry name" value="Metallo-dep_Lactonases"/>
</dbReference>
<name>A0A9W6IUZ4_9HYPH</name>
<accession>A0A9W6IUZ4</accession>
<proteinExistence type="inferred from homology"/>
<organism evidence="3 6">
    <name type="scientific">Methylopila capsulata</name>
    <dbReference type="NCBI Taxonomy" id="61654"/>
    <lineage>
        <taxon>Bacteria</taxon>
        <taxon>Pseudomonadati</taxon>
        <taxon>Pseudomonadota</taxon>
        <taxon>Alphaproteobacteria</taxon>
        <taxon>Hyphomicrobiales</taxon>
        <taxon>Methylopilaceae</taxon>
        <taxon>Methylopila</taxon>
    </lineage>
</organism>
<dbReference type="PANTHER" id="PTHR43569">
    <property type="entry name" value="AMIDOHYDROLASE"/>
    <property type="match status" value="1"/>
</dbReference>
<dbReference type="InterPro" id="IPR032466">
    <property type="entry name" value="Metal_Hydrolase"/>
</dbReference>
<comment type="caution">
    <text evidence="3">The sequence shown here is derived from an EMBL/GenBank/DDBJ whole genome shotgun (WGS) entry which is preliminary data.</text>
</comment>
<gene>
    <name evidence="3" type="ORF">GCM10008170_27120</name>
    <name evidence="4" type="ORF">JOD31_002726</name>
</gene>
<dbReference type="GO" id="GO:0016787">
    <property type="term" value="F:hydrolase activity"/>
    <property type="evidence" value="ECO:0007669"/>
    <property type="project" value="UniProtKB-KW"/>
</dbReference>
<keyword evidence="5" id="KW-1185">Reference proteome</keyword>
<reference evidence="3" key="1">
    <citation type="journal article" date="2014" name="Int. J. Syst. Evol. Microbiol.">
        <title>Complete genome sequence of Corynebacterium casei LMG S-19264T (=DSM 44701T), isolated from a smear-ripened cheese.</title>
        <authorList>
            <consortium name="US DOE Joint Genome Institute (JGI-PGF)"/>
            <person name="Walter F."/>
            <person name="Albersmeier A."/>
            <person name="Kalinowski J."/>
            <person name="Ruckert C."/>
        </authorList>
    </citation>
    <scope>NUCLEOTIDE SEQUENCE</scope>
    <source>
        <strain evidence="3">VKM B-1606</strain>
    </source>
</reference>
<dbReference type="EMBL" id="JAFBCY010000003">
    <property type="protein sequence ID" value="MBM7852484.1"/>
    <property type="molecule type" value="Genomic_DNA"/>
</dbReference>
<protein>
    <submittedName>
        <fullName evidence="4">TIM-barrel fold metal-dependent hydrolase</fullName>
    </submittedName>
</protein>
<dbReference type="RefSeq" id="WP_204950871.1">
    <property type="nucleotide sequence ID" value="NZ_BSFF01000003.1"/>
</dbReference>
<evidence type="ECO:0000256" key="1">
    <source>
        <dbReference type="ARBA" id="ARBA00038310"/>
    </source>
</evidence>
<dbReference type="Pfam" id="PF04909">
    <property type="entry name" value="Amidohydro_2"/>
    <property type="match status" value="1"/>
</dbReference>
<dbReference type="Proteomes" id="UP000758856">
    <property type="component" value="Unassembled WGS sequence"/>
</dbReference>
<dbReference type="AlphaFoldDB" id="A0A9W6IUZ4"/>
<feature type="domain" description="Amidohydrolase-related" evidence="2">
    <location>
        <begin position="11"/>
        <end position="302"/>
    </location>
</feature>
<dbReference type="Gene3D" id="3.20.20.140">
    <property type="entry name" value="Metal-dependent hydrolases"/>
    <property type="match status" value="1"/>
</dbReference>
<evidence type="ECO:0000313" key="6">
    <source>
        <dbReference type="Proteomes" id="UP001143400"/>
    </source>
</evidence>
<comment type="similarity">
    <text evidence="1">Belongs to the metallo-dependent hydrolases superfamily.</text>
</comment>
<dbReference type="Proteomes" id="UP001143400">
    <property type="component" value="Unassembled WGS sequence"/>
</dbReference>
<keyword evidence="4" id="KW-0378">Hydrolase</keyword>
<reference evidence="3" key="3">
    <citation type="submission" date="2023-01" db="EMBL/GenBank/DDBJ databases">
        <authorList>
            <person name="Sun Q."/>
            <person name="Evtushenko L."/>
        </authorList>
    </citation>
    <scope>NUCLEOTIDE SEQUENCE</scope>
    <source>
        <strain evidence="3">VKM B-1606</strain>
    </source>
</reference>
<dbReference type="SUPFAM" id="SSF51556">
    <property type="entry name" value="Metallo-dependent hydrolases"/>
    <property type="match status" value="1"/>
</dbReference>
<evidence type="ECO:0000313" key="4">
    <source>
        <dbReference type="EMBL" id="MBM7852484.1"/>
    </source>
</evidence>
<dbReference type="PANTHER" id="PTHR43569:SF1">
    <property type="entry name" value="BLL3371 PROTEIN"/>
    <property type="match status" value="1"/>
</dbReference>